<dbReference type="EMBL" id="CP041406">
    <property type="protein sequence ID" value="QOP45419.1"/>
    <property type="molecule type" value="Genomic_DNA"/>
</dbReference>
<evidence type="ECO:0000313" key="3">
    <source>
        <dbReference type="Proteomes" id="UP000593580"/>
    </source>
</evidence>
<keyword evidence="1" id="KW-0732">Signal</keyword>
<feature type="chain" id="PRO_5032594974" evidence="1">
    <location>
        <begin position="19"/>
        <end position="147"/>
    </location>
</feature>
<protein>
    <submittedName>
        <fullName evidence="2">Uncharacterized protein</fullName>
    </submittedName>
</protein>
<proteinExistence type="predicted"/>
<name>A0A7M1B6Q1_9BACT</name>
<evidence type="ECO:0000313" key="2">
    <source>
        <dbReference type="EMBL" id="QOP45419.1"/>
    </source>
</evidence>
<dbReference type="Proteomes" id="UP000593580">
    <property type="component" value="Chromosome"/>
</dbReference>
<dbReference type="AlphaFoldDB" id="A0A7M1B6Q1"/>
<sequence length="147" mass="16814">MKKLTIALLLLVSTHLVAGELAWVDEQIEAIKPPRKGISIKDISKLKDPFIFLHAKKAKKRVRSPYRRYSKSSSGKRKVQTYSSKLQLEAILNKTALINGRWYKEGEKVYGYKLEKVNLQSVLLTQGKKQILLSTVSKSKNLKFNNK</sequence>
<reference evidence="2 3" key="1">
    <citation type="submission" date="2019-07" db="EMBL/GenBank/DDBJ databases">
        <title>Sulfurimonas paralvinellae sp. nov., a novel mesophilic, hydrogen- and sulfur-oxidizing chemolithoautotroph within the Epsilonproteo- bacteria isolated from a deep-sea hydrothermal vent polychaete nest, reclassification of Thiomicrospira denitrificans as Sulfurimonas denitrificans comb. nov. and emended description of the genus Sulfurimonas.</title>
        <authorList>
            <person name="Wang S."/>
            <person name="Jiang L."/>
            <person name="Shao Z."/>
        </authorList>
    </citation>
    <scope>NUCLEOTIDE SEQUENCE [LARGE SCALE GENOMIC DNA]</scope>
    <source>
        <strain evidence="2 3">GO25</strain>
    </source>
</reference>
<gene>
    <name evidence="2" type="ORF">FM071_03645</name>
</gene>
<keyword evidence="3" id="KW-1185">Reference proteome</keyword>
<organism evidence="2 3">
    <name type="scientific">Sulfurimonas paralvinellae</name>
    <dbReference type="NCBI Taxonomy" id="317658"/>
    <lineage>
        <taxon>Bacteria</taxon>
        <taxon>Pseudomonadati</taxon>
        <taxon>Campylobacterota</taxon>
        <taxon>Epsilonproteobacteria</taxon>
        <taxon>Campylobacterales</taxon>
        <taxon>Sulfurimonadaceae</taxon>
        <taxon>Sulfurimonas</taxon>
    </lineage>
</organism>
<feature type="signal peptide" evidence="1">
    <location>
        <begin position="1"/>
        <end position="18"/>
    </location>
</feature>
<evidence type="ECO:0000256" key="1">
    <source>
        <dbReference type="SAM" id="SignalP"/>
    </source>
</evidence>
<dbReference type="KEGG" id="spal:FM071_03645"/>
<accession>A0A7M1B6Q1</accession>
<dbReference type="RefSeq" id="WP_193111665.1">
    <property type="nucleotide sequence ID" value="NZ_CP041406.1"/>
</dbReference>